<sequence length="185" mass="21629">MADKWNNWYKDLTSNDLGTFKYGNTVTYEKGYNFLQSCDKIEDWGCGTGGFKVFFINNNNLNKYIGVDGSKTPFADIKTDLTIYNSNVDGIFMRHVLEHNYEWKLILENACKSFKQKMCLVLFTEFSNETKEIAHNLKHGVDVPDISFDKNELINIFKMYNIKYELITLNTDTGYNVEHIFYLNK</sequence>
<proteinExistence type="predicted"/>
<keyword evidence="2" id="KW-1185">Reference proteome</keyword>
<name>A0A4Y6GT10_9VIRU</name>
<dbReference type="Proteomes" id="UP000317856">
    <property type="component" value="Segment"/>
</dbReference>
<dbReference type="Gene3D" id="3.40.50.150">
    <property type="entry name" value="Vaccinia Virus protein VP39"/>
    <property type="match status" value="1"/>
</dbReference>
<accession>A0A4Y6GT10</accession>
<dbReference type="InterPro" id="IPR029063">
    <property type="entry name" value="SAM-dependent_MTases_sf"/>
</dbReference>
<dbReference type="SUPFAM" id="SSF53335">
    <property type="entry name" value="S-adenosyl-L-methionine-dependent methyltransferases"/>
    <property type="match status" value="1"/>
</dbReference>
<reference evidence="1" key="1">
    <citation type="journal article" date="2019" name="Front. Microbiol.">
        <title>Genome and Environmental Activity of a Chrysochromulina parva Virus and Its Virophages.</title>
        <authorList>
            <person name="Stough J.M.A."/>
            <person name="Yutin N."/>
            <person name="Chaban Y.V."/>
            <person name="Moniruzzaman M."/>
            <person name="Gann E.R."/>
            <person name="Pound H.L."/>
            <person name="Steffen M.M."/>
            <person name="Black J.N."/>
            <person name="Koonin E.V."/>
            <person name="Wilhelm S.W."/>
            <person name="Short S.M."/>
        </authorList>
    </citation>
    <scope>NUCLEOTIDE SEQUENCE [LARGE SCALE GENOMIC DNA]</scope>
    <source>
        <strain evidence="1">BQ2</strain>
    </source>
</reference>
<protein>
    <submittedName>
        <fullName evidence="1">Carbohydrate binding domain-containing protein</fullName>
    </submittedName>
</protein>
<dbReference type="EMBL" id="MH918795">
    <property type="protein sequence ID" value="QDF45906.1"/>
    <property type="molecule type" value="Genomic_DNA"/>
</dbReference>
<evidence type="ECO:0000313" key="2">
    <source>
        <dbReference type="Proteomes" id="UP000317856"/>
    </source>
</evidence>
<evidence type="ECO:0000313" key="1">
    <source>
        <dbReference type="EMBL" id="QDF45906.1"/>
    </source>
</evidence>
<organism evidence="1">
    <name type="scientific">Chrysochromulina parva virus BQ2</name>
    <dbReference type="NCBI Taxonomy" id="3070831"/>
    <lineage>
        <taxon>Viruses</taxon>
        <taxon>Varidnaviria</taxon>
        <taxon>Bamfordvirae</taxon>
        <taxon>Nucleocytoviricota</taxon>
        <taxon>Megaviricetes</taxon>
        <taxon>Imitervirales</taxon>
        <taxon>Mesomimiviridae</taxon>
        <taxon>Tethysvirus</taxon>
        <taxon>Tethysvirus ontarioense</taxon>
    </lineage>
</organism>